<organism evidence="1">
    <name type="scientific">hydrothermal vent metagenome</name>
    <dbReference type="NCBI Taxonomy" id="652676"/>
    <lineage>
        <taxon>unclassified sequences</taxon>
        <taxon>metagenomes</taxon>
        <taxon>ecological metagenomes</taxon>
    </lineage>
</organism>
<sequence>MIENIAETPNTLDARKNIRDILHHIFAYSPPQKALIIYDMQSELSRLLTSAYRAQLPESTCLDFEGCPPETILEALNKLKASDLAILIQSTSFRLSKFRIRIELFQRKIKVIEHPHLGRMQKIELQTYIDSLAYDPNYYRRLGPKLKQQIGSASEIKLIGDKTLLRYKGPFLTPKLNIGDYGEMKNIGGQFPIGEVFTEPENLETLNGSVTLFAFGNTQFGVHVPEQAFTAIIEKGILVDSPNAPKDFLTVLNEIREKEEVVWVRELGFGLNRAFSQKRRVSDIGTYERMCGIHLSLGSKHLQYKKERFRKKGGFHVDVFAKTKRVEIDGLPIYKNGAYL</sequence>
<name>A0A3B1CWB2_9ZZZZ</name>
<evidence type="ECO:0000313" key="1">
    <source>
        <dbReference type="EMBL" id="VAX30821.1"/>
    </source>
</evidence>
<dbReference type="AlphaFoldDB" id="A0A3B1CWB2"/>
<evidence type="ECO:0008006" key="2">
    <source>
        <dbReference type="Google" id="ProtNLM"/>
    </source>
</evidence>
<proteinExistence type="predicted"/>
<dbReference type="SUPFAM" id="SSF144052">
    <property type="entry name" value="Thermophilic metalloprotease-like"/>
    <property type="match status" value="1"/>
</dbReference>
<gene>
    <name evidence="1" type="ORF">MNBD_NITROSPIRAE01-1811</name>
</gene>
<reference evidence="1" key="1">
    <citation type="submission" date="2018-06" db="EMBL/GenBank/DDBJ databases">
        <authorList>
            <person name="Zhirakovskaya E."/>
        </authorList>
    </citation>
    <scope>NUCLEOTIDE SEQUENCE</scope>
</reference>
<accession>A0A3B1CWB2</accession>
<dbReference type="EMBL" id="UOGF01000065">
    <property type="protein sequence ID" value="VAX30821.1"/>
    <property type="molecule type" value="Genomic_DNA"/>
</dbReference>
<protein>
    <recommendedName>
        <fullName evidence="2">Leucyl aminopeptidase (Aminopeptidase T)</fullName>
    </recommendedName>
</protein>